<gene>
    <name evidence="2" type="ORF">XENOCAPTIV_029351</name>
</gene>
<evidence type="ECO:0000256" key="1">
    <source>
        <dbReference type="SAM" id="Phobius"/>
    </source>
</evidence>
<reference evidence="2 3" key="1">
    <citation type="submission" date="2021-06" db="EMBL/GenBank/DDBJ databases">
        <authorList>
            <person name="Palmer J.M."/>
        </authorList>
    </citation>
    <scope>NUCLEOTIDE SEQUENCE [LARGE SCALE GENOMIC DNA]</scope>
    <source>
        <strain evidence="2 3">XC_2019</strain>
        <tissue evidence="2">Muscle</tissue>
    </source>
</reference>
<protein>
    <submittedName>
        <fullName evidence="2">Uncharacterized protein</fullName>
    </submittedName>
</protein>
<keyword evidence="1" id="KW-0472">Membrane</keyword>
<keyword evidence="1" id="KW-1133">Transmembrane helix</keyword>
<sequence>MLPDWTGFPPVGLLLNMLGWLQVVHIFGNITKVLGCFSHLLIKCHWEMILVNCKCPKYCLSNIHGGAVSSVKSFAVSVGSGAGQSMQTFLEAGAQAQKRTSIAKFISKI</sequence>
<accession>A0ABV0R5F4</accession>
<evidence type="ECO:0000313" key="2">
    <source>
        <dbReference type="EMBL" id="MEQ2203374.1"/>
    </source>
</evidence>
<keyword evidence="3" id="KW-1185">Reference proteome</keyword>
<keyword evidence="1" id="KW-0812">Transmembrane</keyword>
<name>A0ABV0R5F4_9TELE</name>
<proteinExistence type="predicted"/>
<dbReference type="Proteomes" id="UP001434883">
    <property type="component" value="Unassembled WGS sequence"/>
</dbReference>
<feature type="transmembrane region" description="Helical" evidence="1">
    <location>
        <begin position="20"/>
        <end position="42"/>
    </location>
</feature>
<comment type="caution">
    <text evidence="2">The sequence shown here is derived from an EMBL/GenBank/DDBJ whole genome shotgun (WGS) entry which is preliminary data.</text>
</comment>
<organism evidence="2 3">
    <name type="scientific">Xenoophorus captivus</name>
    <dbReference type="NCBI Taxonomy" id="1517983"/>
    <lineage>
        <taxon>Eukaryota</taxon>
        <taxon>Metazoa</taxon>
        <taxon>Chordata</taxon>
        <taxon>Craniata</taxon>
        <taxon>Vertebrata</taxon>
        <taxon>Euteleostomi</taxon>
        <taxon>Actinopterygii</taxon>
        <taxon>Neopterygii</taxon>
        <taxon>Teleostei</taxon>
        <taxon>Neoteleostei</taxon>
        <taxon>Acanthomorphata</taxon>
        <taxon>Ovalentaria</taxon>
        <taxon>Atherinomorphae</taxon>
        <taxon>Cyprinodontiformes</taxon>
        <taxon>Goodeidae</taxon>
        <taxon>Xenoophorus</taxon>
    </lineage>
</organism>
<dbReference type="EMBL" id="JAHRIN010034455">
    <property type="protein sequence ID" value="MEQ2203374.1"/>
    <property type="molecule type" value="Genomic_DNA"/>
</dbReference>
<evidence type="ECO:0000313" key="3">
    <source>
        <dbReference type="Proteomes" id="UP001434883"/>
    </source>
</evidence>